<protein>
    <recommendedName>
        <fullName evidence="4">Glycosyl hydrolase</fullName>
    </recommendedName>
</protein>
<dbReference type="InterPro" id="IPR012341">
    <property type="entry name" value="6hp_glycosidase-like_sf"/>
</dbReference>
<sequence>MGFGQRSLLAREYELPKRPIFHLDGWSIIQGTDVAAYVSSSVTDGVMYGTNGCIGTRHHCESETAVVRTSVYMNGVYHSAPVNTYIDSEAFLEEVQLGATVCEVILDCIIDGESGTLRSSPVRRLDMRDATYSSSCSGVISGDGGLMFEAYYRRVVSLNDLNLWSAEVVYSNFSLNPLATELAVDSSNTFGYSAGYSGKDDCNSELQAYSVEFMATLVVCLDEWDLVRGDSMDEVLLRSLSSSVTVSTVTQTSCLVETSDSEYKIIPEHEIQRKAGDMYASSHEYPTSLVDPTNENESDCSAMPGLPWCGEIPAVRRVCLRKRFVYTVTSDSIPQKVTLSFHARHRNGGAVSRIFPSLSDTVTKQRALLEEFWSTLYIDMQQQDEMSPNRLRLALLFNSFRLFCVSRNLQCGLPRAGCSATRESLQYDLQQYIYHGIYYTLTSPGSALALLRSLYAMLPHARKNAHRLSLEHGAVFPRNTIAGDECRRHCNLSNTGLHLNAEIGRLINMFFSAVGTIESNDRLMLLELMLETARVWPQVGEWIENDGAFRLENIAGPDEYNADASGNFYIYLSAKLHLRSALNLYEQQRPVIGEDGVSALLKKIGMRHEELEAFETISNRIVVRRDDHLGVYMVHDHFDTLREWRDERPKHPFSMNYHPLAIYRHKVVDIPEVLLAMLLYPEEFEEKDFLRNLAYYAPICAFDSPESLGIVAAVDFRAHRQFARGMPFLRSLISLDLDNVIYTAGEGLNFGAMSSAWMAIVIGIGGVKITSRNLHLDPCFPVGLNVVTFTLRWRGATLCTTINKDSITYSLVSGESIRFVHADKYRIHLHDGHRNCAARQRVTIPQSVSCGHREFDGAVFLCESLFDNSVKMNFFSWYRILESLYENHRALHMRDIPALTAEEFIRKVIYQAEHCGIAFSGVHNVLLDRGIDLDLGSPDDAEIVETRYGLANAKVAEMEDTVSSTTPRVTPAFQALLRDLAESDISLAIVSYSRSLKTLMRYNQDSAAYFHACIDGEEAYERNIKSRPHLDIFVRAVEKIHVDPARCIVFSSHLDKNFIASELAQFRMVFDVEDLFVTEVMGKTAGDYPVHKAEQGDGGRPLVLRLARERIPTTIDALEDILCDPVTFAGASSRADEGVFAKEI</sequence>
<dbReference type="InterPro" id="IPR005195">
    <property type="entry name" value="Glyco_hydro_65_M"/>
</dbReference>
<dbReference type="PANTHER" id="PTHR11051:SF15">
    <property type="entry name" value="GLYCOSYL HYDROLASE"/>
    <property type="match status" value="1"/>
</dbReference>
<dbReference type="PANTHER" id="PTHR11051">
    <property type="entry name" value="GLYCOSYL HYDROLASE-RELATED"/>
    <property type="match status" value="1"/>
</dbReference>
<dbReference type="Pfam" id="PF03632">
    <property type="entry name" value="Glyco_hydro_65m"/>
    <property type="match status" value="1"/>
</dbReference>
<dbReference type="InterPro" id="IPR036412">
    <property type="entry name" value="HAD-like_sf"/>
</dbReference>
<feature type="domain" description="Glycoside hydrolase family 65 central catalytic" evidence="1">
    <location>
        <begin position="438"/>
        <end position="758"/>
    </location>
</feature>
<reference evidence="3" key="1">
    <citation type="journal article" date="2012" name="Proc. Natl. Acad. Sci. U.S.A.">
        <title>Antigenic diversity is generated by distinct evolutionary mechanisms in African trypanosome species.</title>
        <authorList>
            <person name="Jackson A.P."/>
            <person name="Berry A."/>
            <person name="Aslett M."/>
            <person name="Allison H.C."/>
            <person name="Burton P."/>
            <person name="Vavrova-Anderson J."/>
            <person name="Brown R."/>
            <person name="Browne H."/>
            <person name="Corton N."/>
            <person name="Hauser H."/>
            <person name="Gamble J."/>
            <person name="Gilderthorp R."/>
            <person name="Marcello L."/>
            <person name="McQuillan J."/>
            <person name="Otto T.D."/>
            <person name="Quail M.A."/>
            <person name="Sanders M.J."/>
            <person name="van Tonder A."/>
            <person name="Ginger M.L."/>
            <person name="Field M.C."/>
            <person name="Barry J.D."/>
            <person name="Hertz-Fowler C."/>
            <person name="Berriman M."/>
        </authorList>
    </citation>
    <scope>NUCLEOTIDE SEQUENCE</scope>
    <source>
        <strain evidence="3">Y486</strain>
    </source>
</reference>
<accession>G0TUC7</accession>
<evidence type="ECO:0000259" key="1">
    <source>
        <dbReference type="Pfam" id="PF03632"/>
    </source>
</evidence>
<dbReference type="SUPFAM" id="SSF56784">
    <property type="entry name" value="HAD-like"/>
    <property type="match status" value="1"/>
</dbReference>
<dbReference type="GO" id="GO:0004553">
    <property type="term" value="F:hydrolase activity, hydrolyzing O-glycosyl compounds"/>
    <property type="evidence" value="ECO:0007669"/>
    <property type="project" value="TreeGrafter"/>
</dbReference>
<gene>
    <name evidence="3" type="ORF">TVY486_0402270</name>
</gene>
<dbReference type="EMBL" id="HE573020">
    <property type="protein sequence ID" value="CCC47561.1"/>
    <property type="molecule type" value="Genomic_DNA"/>
</dbReference>
<organism evidence="3">
    <name type="scientific">Trypanosoma vivax (strain Y486)</name>
    <dbReference type="NCBI Taxonomy" id="1055687"/>
    <lineage>
        <taxon>Eukaryota</taxon>
        <taxon>Discoba</taxon>
        <taxon>Euglenozoa</taxon>
        <taxon>Kinetoplastea</taxon>
        <taxon>Metakinetoplastina</taxon>
        <taxon>Trypanosomatida</taxon>
        <taxon>Trypanosomatidae</taxon>
        <taxon>Trypanosoma</taxon>
        <taxon>Duttonella</taxon>
    </lineage>
</organism>
<evidence type="ECO:0000259" key="2">
    <source>
        <dbReference type="Pfam" id="PF03633"/>
    </source>
</evidence>
<feature type="domain" description="Glycoside hydrolase family 65 C-terminal" evidence="2">
    <location>
        <begin position="771"/>
        <end position="824"/>
    </location>
</feature>
<dbReference type="Pfam" id="PF03633">
    <property type="entry name" value="Glyco_hydro_65C"/>
    <property type="match status" value="1"/>
</dbReference>
<dbReference type="Gene3D" id="1.10.150.240">
    <property type="entry name" value="Putative phosphatase, domain 2"/>
    <property type="match status" value="1"/>
</dbReference>
<evidence type="ECO:0000313" key="3">
    <source>
        <dbReference type="EMBL" id="CCC47561.1"/>
    </source>
</evidence>
<dbReference type="Gene3D" id="3.40.50.1000">
    <property type="entry name" value="HAD superfamily/HAD-like"/>
    <property type="match status" value="1"/>
</dbReference>
<proteinExistence type="predicted"/>
<dbReference type="AlphaFoldDB" id="G0TUC7"/>
<dbReference type="InterPro" id="IPR023214">
    <property type="entry name" value="HAD_sf"/>
</dbReference>
<dbReference type="Gene3D" id="2.60.420.10">
    <property type="entry name" value="Maltose phosphorylase, domain 3"/>
    <property type="match status" value="1"/>
</dbReference>
<dbReference type="VEuPathDB" id="TriTrypDB:TvY486_0402270"/>
<name>G0TUC7_TRYVY</name>
<dbReference type="InterPro" id="IPR008928">
    <property type="entry name" value="6-hairpin_glycosidase_sf"/>
</dbReference>
<dbReference type="SUPFAM" id="SSF48208">
    <property type="entry name" value="Six-hairpin glycosidases"/>
    <property type="match status" value="1"/>
</dbReference>
<dbReference type="GO" id="GO:0005975">
    <property type="term" value="P:carbohydrate metabolic process"/>
    <property type="evidence" value="ECO:0007669"/>
    <property type="project" value="InterPro"/>
</dbReference>
<dbReference type="InterPro" id="IPR005194">
    <property type="entry name" value="Glyco_hydro_65_C"/>
</dbReference>
<dbReference type="Gene3D" id="1.50.10.10">
    <property type="match status" value="1"/>
</dbReference>
<evidence type="ECO:0008006" key="4">
    <source>
        <dbReference type="Google" id="ProtNLM"/>
    </source>
</evidence>
<dbReference type="InterPro" id="IPR023198">
    <property type="entry name" value="PGP-like_dom2"/>
</dbReference>